<dbReference type="Proteomes" id="UP000053688">
    <property type="component" value="Unassembled WGS sequence"/>
</dbReference>
<dbReference type="NCBIfam" id="TIGR02794">
    <property type="entry name" value="tolA_full"/>
    <property type="match status" value="1"/>
</dbReference>
<dbReference type="GO" id="GO:0043213">
    <property type="term" value="P:bacteriocin transport"/>
    <property type="evidence" value="ECO:0007669"/>
    <property type="project" value="InterPro"/>
</dbReference>
<dbReference type="SUPFAM" id="SSF74653">
    <property type="entry name" value="TolA/TonB C-terminal domain"/>
    <property type="match status" value="1"/>
</dbReference>
<dbReference type="GO" id="GO:0016020">
    <property type="term" value="C:membrane"/>
    <property type="evidence" value="ECO:0007669"/>
    <property type="project" value="InterPro"/>
</dbReference>
<accession>S3E025</accession>
<name>S3E025_9GAMM</name>
<dbReference type="STRING" id="28176.CF66_2428"/>
<reference evidence="1 2" key="1">
    <citation type="journal article" date="2014" name="Environ. Microbiol.">
        <title>Genomic signatures of obligate host dependence in the luminous bacterial symbiont of a vertebrate.</title>
        <authorList>
            <person name="Hendry T.A."/>
            <person name="de Wet J.R."/>
            <person name="Dunlap P.V."/>
        </authorList>
    </citation>
    <scope>NUCLEOTIDE SEQUENCE [LARGE SCALE GENOMIC DNA]</scope>
    <source>
        <strain evidence="1 2">Akat1</strain>
    </source>
</reference>
<evidence type="ECO:0000313" key="2">
    <source>
        <dbReference type="Proteomes" id="UP000053688"/>
    </source>
</evidence>
<protein>
    <submittedName>
        <fullName evidence="1">TolA</fullName>
    </submittedName>
</protein>
<sequence length="116" mass="13321">MDDIFIKLEEEFDNYELSRDQYIADEIHRYSLIYKHLIQKNFIKEDSFNGKYCQINLNLIPANSLGILGDARVISGDDKLCDAAKRAVLKVGIFPLPDAEYDVIEKLKDINLTVVP</sequence>
<comment type="caution">
    <text evidence="1">The sequence shown here is derived from an EMBL/GenBank/DDBJ whole genome shotgun (WGS) entry which is preliminary data.</text>
</comment>
<dbReference type="InterPro" id="IPR014161">
    <property type="entry name" value="Tol-Pal_TolA"/>
</dbReference>
<dbReference type="EMBL" id="AMSD01000001">
    <property type="protein sequence ID" value="EPE37566.1"/>
    <property type="molecule type" value="Genomic_DNA"/>
</dbReference>
<dbReference type="Pfam" id="PF06519">
    <property type="entry name" value="TolA"/>
    <property type="match status" value="1"/>
</dbReference>
<dbReference type="Gene3D" id="3.30.1150.10">
    <property type="match status" value="1"/>
</dbReference>
<dbReference type="AlphaFoldDB" id="S3E025"/>
<proteinExistence type="predicted"/>
<keyword evidence="2" id="KW-1185">Reference proteome</keyword>
<organism evidence="1 2">
    <name type="scientific">Candidatus Photodesmus katoptron Akat1</name>
    <dbReference type="NCBI Taxonomy" id="1236703"/>
    <lineage>
        <taxon>Bacteria</taxon>
        <taxon>Pseudomonadati</taxon>
        <taxon>Pseudomonadota</taxon>
        <taxon>Gammaproteobacteria</taxon>
        <taxon>Vibrionales</taxon>
        <taxon>Vibrionaceae</taxon>
        <taxon>Candidatus Photodesmus</taxon>
    </lineage>
</organism>
<evidence type="ECO:0000313" key="1">
    <source>
        <dbReference type="EMBL" id="EPE37566.1"/>
    </source>
</evidence>
<dbReference type="GO" id="GO:0019534">
    <property type="term" value="F:toxin transmembrane transporter activity"/>
    <property type="evidence" value="ECO:0007669"/>
    <property type="project" value="InterPro"/>
</dbReference>
<gene>
    <name evidence="1" type="ORF">O1U_0020</name>
</gene>
<dbReference type="RefSeq" id="WP_016503364.1">
    <property type="nucleotide sequence ID" value="NZ_AMSD01000001.1"/>
</dbReference>
<dbReference type="eggNOG" id="COG3064">
    <property type="taxonomic scope" value="Bacteria"/>
</dbReference>